<evidence type="ECO:0000313" key="3">
    <source>
        <dbReference type="EMBL" id="SDR82567.1"/>
    </source>
</evidence>
<evidence type="ECO:0000256" key="2">
    <source>
        <dbReference type="SAM" id="SignalP"/>
    </source>
</evidence>
<feature type="chain" id="PRO_5009254203" evidence="2">
    <location>
        <begin position="20"/>
        <end position="151"/>
    </location>
</feature>
<dbReference type="AlphaFoldDB" id="A0A1H1M7G6"/>
<accession>A0A1H1M7G6</accession>
<sequence length="151" mass="16410">MKKTIIILFLLASALLVKAQHVQPDSIIKVTPTKTGTHTTYAYTIAGKVQTPDEVKIKLLAYVPSANEFQQAKIETKWAVVSTVGFAVSAIGAVIEYANNNNAPVTEHHSLTGAYIFTGVATAFFTSAVINLVQAGKHKTKAMKVYNQRFE</sequence>
<feature type="signal peptide" evidence="2">
    <location>
        <begin position="1"/>
        <end position="19"/>
    </location>
</feature>
<name>A0A1H1M7G6_MUCMA</name>
<evidence type="ECO:0000313" key="4">
    <source>
        <dbReference type="Proteomes" id="UP000199679"/>
    </source>
</evidence>
<keyword evidence="1" id="KW-1133">Transmembrane helix</keyword>
<protein>
    <submittedName>
        <fullName evidence="3">Uncharacterized protein</fullName>
    </submittedName>
</protein>
<proteinExistence type="predicted"/>
<dbReference type="Proteomes" id="UP000199679">
    <property type="component" value="Chromosome I"/>
</dbReference>
<reference evidence="3 4" key="1">
    <citation type="submission" date="2016-10" db="EMBL/GenBank/DDBJ databases">
        <authorList>
            <person name="de Groot N.N."/>
        </authorList>
    </citation>
    <scope>NUCLEOTIDE SEQUENCE [LARGE SCALE GENOMIC DNA]</scope>
    <source>
        <strain evidence="3 4">MP1X4</strain>
    </source>
</reference>
<dbReference type="RefSeq" id="WP_091367504.1">
    <property type="nucleotide sequence ID" value="NZ_LT629740.1"/>
</dbReference>
<dbReference type="EMBL" id="LT629740">
    <property type="protein sequence ID" value="SDR82567.1"/>
    <property type="molecule type" value="Genomic_DNA"/>
</dbReference>
<gene>
    <name evidence="3" type="ORF">SAMN05216490_0010</name>
</gene>
<keyword evidence="4" id="KW-1185">Reference proteome</keyword>
<feature type="transmembrane region" description="Helical" evidence="1">
    <location>
        <begin position="114"/>
        <end position="133"/>
    </location>
</feature>
<organism evidence="3 4">
    <name type="scientific">Mucilaginibacter mallensis</name>
    <dbReference type="NCBI Taxonomy" id="652787"/>
    <lineage>
        <taxon>Bacteria</taxon>
        <taxon>Pseudomonadati</taxon>
        <taxon>Bacteroidota</taxon>
        <taxon>Sphingobacteriia</taxon>
        <taxon>Sphingobacteriales</taxon>
        <taxon>Sphingobacteriaceae</taxon>
        <taxon>Mucilaginibacter</taxon>
    </lineage>
</organism>
<keyword evidence="1" id="KW-0812">Transmembrane</keyword>
<evidence type="ECO:0000256" key="1">
    <source>
        <dbReference type="SAM" id="Phobius"/>
    </source>
</evidence>
<keyword evidence="2" id="KW-0732">Signal</keyword>
<keyword evidence="1" id="KW-0472">Membrane</keyword>